<sequence>MHFSQLIKCLLLLALLVSCLIEVGCLSFRYPSFETDNETDLIRHNSYIVLNAIQVTPDVSGGPITNLSGRAFYKEPFSYGAKASTQVGSEHLSIPPLYLILVLEPFLEEKSDYNSRIVCWVWELHRMGRLLDAADQKLNGEFAEEEMECLLILGLACCNPNPEQRPSMKTVLQVLTGEAPVPEVPAEMPAFVWPTMPAPVKESDCLSLEAN</sequence>
<feature type="signal peptide" evidence="5">
    <location>
        <begin position="1"/>
        <end position="25"/>
    </location>
</feature>
<dbReference type="PANTHER" id="PTHR47973">
    <property type="entry name" value="CYSTEINE-RICH RECEPTOR-LIKE PROTEIN KINASE 3"/>
    <property type="match status" value="1"/>
</dbReference>
<evidence type="ECO:0000313" key="6">
    <source>
        <dbReference type="EMBL" id="KAF2289502.1"/>
    </source>
</evidence>
<dbReference type="GO" id="GO:0016301">
    <property type="term" value="F:kinase activity"/>
    <property type="evidence" value="ECO:0007669"/>
    <property type="project" value="UniProtKB-KW"/>
</dbReference>
<protein>
    <recommendedName>
        <fullName evidence="8">Legume lectin domain-containing protein</fullName>
    </recommendedName>
</protein>
<gene>
    <name evidence="6" type="ORF">GH714_036691</name>
</gene>
<keyword evidence="5" id="KW-0732">Signal</keyword>
<comment type="caution">
    <text evidence="6">The sequence shown here is derived from an EMBL/GenBank/DDBJ whole genome shotgun (WGS) entry which is preliminary data.</text>
</comment>
<evidence type="ECO:0000256" key="4">
    <source>
        <dbReference type="ARBA" id="ARBA00022840"/>
    </source>
</evidence>
<evidence type="ECO:0008006" key="8">
    <source>
        <dbReference type="Google" id="ProtNLM"/>
    </source>
</evidence>
<evidence type="ECO:0000256" key="2">
    <source>
        <dbReference type="ARBA" id="ARBA00022741"/>
    </source>
</evidence>
<dbReference type="InterPro" id="IPR052059">
    <property type="entry name" value="CR_Ser/Thr_kinase"/>
</dbReference>
<dbReference type="InterPro" id="IPR011009">
    <property type="entry name" value="Kinase-like_dom_sf"/>
</dbReference>
<dbReference type="Gene3D" id="1.10.510.10">
    <property type="entry name" value="Transferase(Phosphotransferase) domain 1"/>
    <property type="match status" value="1"/>
</dbReference>
<organism evidence="6 7">
    <name type="scientific">Hevea brasiliensis</name>
    <name type="common">Para rubber tree</name>
    <name type="synonym">Siphonia brasiliensis</name>
    <dbReference type="NCBI Taxonomy" id="3981"/>
    <lineage>
        <taxon>Eukaryota</taxon>
        <taxon>Viridiplantae</taxon>
        <taxon>Streptophyta</taxon>
        <taxon>Embryophyta</taxon>
        <taxon>Tracheophyta</taxon>
        <taxon>Spermatophyta</taxon>
        <taxon>Magnoliopsida</taxon>
        <taxon>eudicotyledons</taxon>
        <taxon>Gunneridae</taxon>
        <taxon>Pentapetalae</taxon>
        <taxon>rosids</taxon>
        <taxon>fabids</taxon>
        <taxon>Malpighiales</taxon>
        <taxon>Euphorbiaceae</taxon>
        <taxon>Crotonoideae</taxon>
        <taxon>Micrandreae</taxon>
        <taxon>Hevea</taxon>
    </lineage>
</organism>
<accession>A0A6A6KKP7</accession>
<name>A0A6A6KKP7_HEVBR</name>
<dbReference type="SUPFAM" id="SSF56112">
    <property type="entry name" value="Protein kinase-like (PK-like)"/>
    <property type="match status" value="1"/>
</dbReference>
<dbReference type="GO" id="GO:0005524">
    <property type="term" value="F:ATP binding"/>
    <property type="evidence" value="ECO:0007669"/>
    <property type="project" value="UniProtKB-KW"/>
</dbReference>
<keyword evidence="3" id="KW-0418">Kinase</keyword>
<evidence type="ECO:0000256" key="1">
    <source>
        <dbReference type="ARBA" id="ARBA00022679"/>
    </source>
</evidence>
<dbReference type="SUPFAM" id="SSF49899">
    <property type="entry name" value="Concanavalin A-like lectins/glucanases"/>
    <property type="match status" value="1"/>
</dbReference>
<keyword evidence="2" id="KW-0547">Nucleotide-binding</keyword>
<feature type="chain" id="PRO_5025615292" description="Legume lectin domain-containing protein" evidence="5">
    <location>
        <begin position="26"/>
        <end position="211"/>
    </location>
</feature>
<dbReference type="EMBL" id="JAAGAX010000016">
    <property type="protein sequence ID" value="KAF2289502.1"/>
    <property type="molecule type" value="Genomic_DNA"/>
</dbReference>
<reference evidence="6 7" key="1">
    <citation type="journal article" date="2020" name="Mol. Plant">
        <title>The Chromosome-Based Rubber Tree Genome Provides New Insights into Spurge Genome Evolution and Rubber Biosynthesis.</title>
        <authorList>
            <person name="Liu J."/>
            <person name="Shi C."/>
            <person name="Shi C.C."/>
            <person name="Li W."/>
            <person name="Zhang Q.J."/>
            <person name="Zhang Y."/>
            <person name="Li K."/>
            <person name="Lu H.F."/>
            <person name="Shi C."/>
            <person name="Zhu S.T."/>
            <person name="Xiao Z.Y."/>
            <person name="Nan H."/>
            <person name="Yue Y."/>
            <person name="Zhu X.G."/>
            <person name="Wu Y."/>
            <person name="Hong X.N."/>
            <person name="Fan G.Y."/>
            <person name="Tong Y."/>
            <person name="Zhang D."/>
            <person name="Mao C.L."/>
            <person name="Liu Y.L."/>
            <person name="Hao S.J."/>
            <person name="Liu W.Q."/>
            <person name="Lv M.Q."/>
            <person name="Zhang H.B."/>
            <person name="Liu Y."/>
            <person name="Hu-Tang G.R."/>
            <person name="Wang J.P."/>
            <person name="Wang J.H."/>
            <person name="Sun Y.H."/>
            <person name="Ni S.B."/>
            <person name="Chen W.B."/>
            <person name="Zhang X.C."/>
            <person name="Jiao Y.N."/>
            <person name="Eichler E.E."/>
            <person name="Li G.H."/>
            <person name="Liu X."/>
            <person name="Gao L.Z."/>
        </authorList>
    </citation>
    <scope>NUCLEOTIDE SEQUENCE [LARGE SCALE GENOMIC DNA]</scope>
    <source>
        <strain evidence="7">cv. GT1</strain>
        <tissue evidence="6">Leaf</tissue>
    </source>
</reference>
<evidence type="ECO:0000256" key="5">
    <source>
        <dbReference type="SAM" id="SignalP"/>
    </source>
</evidence>
<dbReference type="Proteomes" id="UP000467840">
    <property type="component" value="Chromosome 8"/>
</dbReference>
<evidence type="ECO:0000256" key="3">
    <source>
        <dbReference type="ARBA" id="ARBA00022777"/>
    </source>
</evidence>
<keyword evidence="1" id="KW-0808">Transferase</keyword>
<proteinExistence type="predicted"/>
<dbReference type="Gene3D" id="2.60.120.200">
    <property type="match status" value="1"/>
</dbReference>
<dbReference type="AlphaFoldDB" id="A0A6A6KKP7"/>
<keyword evidence="7" id="KW-1185">Reference proteome</keyword>
<keyword evidence="4" id="KW-0067">ATP-binding</keyword>
<dbReference type="InterPro" id="IPR013320">
    <property type="entry name" value="ConA-like_dom_sf"/>
</dbReference>
<evidence type="ECO:0000313" key="7">
    <source>
        <dbReference type="Proteomes" id="UP000467840"/>
    </source>
</evidence>